<evidence type="ECO:0000256" key="1">
    <source>
        <dbReference type="SAM" id="MobiDB-lite"/>
    </source>
</evidence>
<evidence type="ECO:0000313" key="3">
    <source>
        <dbReference type="Proteomes" id="UP000688947"/>
    </source>
</evidence>
<feature type="region of interest" description="Disordered" evidence="1">
    <location>
        <begin position="233"/>
        <end position="258"/>
    </location>
</feature>
<dbReference type="VEuPathDB" id="FungiDB:PC110_g16642"/>
<sequence>MPSAKIISSKTNSISLDGTPYKDLANKIPAVVNKVLIFELTGANCSIANAIRRTLKSEMASIEMIPISQSIDDDSVFSIRFKNDGDEYVDMSSEIKLNGVATFKDITPSIPISDINSNTSFSMNNIHVVESYGFNIARVSIGRVGYDILNQDFSKPSLLASPTDFRLGPETPGIVEPAKMVCKAIDGLIDRLDLIDYCRSVVEFGVYKLTIQNETHSIVRLLSWYVYQLDPTSSTSPVACYTPRREQDDPTKTKRTTNPIDIIAKDDLSKYNYDSDDSDDENTFVGGMKPMVKPRKLPIINEESESSSESEQEESEEDFGEADEEDDEGDE</sequence>
<protein>
    <submittedName>
        <fullName evidence="2">Uncharacterized protein</fullName>
    </submittedName>
</protein>
<organism evidence="2 3">
    <name type="scientific">Phytophthora cactorum</name>
    <dbReference type="NCBI Taxonomy" id="29920"/>
    <lineage>
        <taxon>Eukaryota</taxon>
        <taxon>Sar</taxon>
        <taxon>Stramenopiles</taxon>
        <taxon>Oomycota</taxon>
        <taxon>Peronosporomycetes</taxon>
        <taxon>Peronosporales</taxon>
        <taxon>Peronosporaceae</taxon>
        <taxon>Phytophthora</taxon>
    </lineage>
</organism>
<gene>
    <name evidence="2" type="ORF">JG687_00012358</name>
</gene>
<dbReference type="EMBL" id="JAENGZ010000820">
    <property type="protein sequence ID" value="KAG6953515.1"/>
    <property type="molecule type" value="Genomic_DNA"/>
</dbReference>
<feature type="compositionally biased region" description="Acidic residues" evidence="1">
    <location>
        <begin position="302"/>
        <end position="331"/>
    </location>
</feature>
<reference evidence="2" key="1">
    <citation type="submission" date="2021-01" db="EMBL/GenBank/DDBJ databases">
        <title>Phytophthora aleatoria, a newly-described species from Pinus radiata is distinct from Phytophthora cactorum isolates based on comparative genomics.</title>
        <authorList>
            <person name="Mcdougal R."/>
            <person name="Panda P."/>
            <person name="Williams N."/>
            <person name="Studholme D.J."/>
        </authorList>
    </citation>
    <scope>NUCLEOTIDE SEQUENCE</scope>
    <source>
        <strain evidence="2">NZFS 3830</strain>
    </source>
</reference>
<accession>A0A8T1U297</accession>
<feature type="region of interest" description="Disordered" evidence="1">
    <location>
        <begin position="270"/>
        <end position="331"/>
    </location>
</feature>
<name>A0A8T1U297_9STRA</name>
<comment type="caution">
    <text evidence="2">The sequence shown here is derived from an EMBL/GenBank/DDBJ whole genome shotgun (WGS) entry which is preliminary data.</text>
</comment>
<dbReference type="Proteomes" id="UP000688947">
    <property type="component" value="Unassembled WGS sequence"/>
</dbReference>
<dbReference type="VEuPathDB" id="FungiDB:PC110_g16641"/>
<proteinExistence type="predicted"/>
<dbReference type="OrthoDB" id="10355707at2759"/>
<dbReference type="AlphaFoldDB" id="A0A8T1U297"/>
<evidence type="ECO:0000313" key="2">
    <source>
        <dbReference type="EMBL" id="KAG6953515.1"/>
    </source>
</evidence>
<feature type="compositionally biased region" description="Basic and acidic residues" evidence="1">
    <location>
        <begin position="243"/>
        <end position="252"/>
    </location>
</feature>